<dbReference type="EMBL" id="BGPR01009484">
    <property type="protein sequence ID" value="GBN40297.1"/>
    <property type="molecule type" value="Genomic_DNA"/>
</dbReference>
<organism evidence="1 2">
    <name type="scientific">Araneus ventricosus</name>
    <name type="common">Orbweaver spider</name>
    <name type="synonym">Epeira ventricosa</name>
    <dbReference type="NCBI Taxonomy" id="182803"/>
    <lineage>
        <taxon>Eukaryota</taxon>
        <taxon>Metazoa</taxon>
        <taxon>Ecdysozoa</taxon>
        <taxon>Arthropoda</taxon>
        <taxon>Chelicerata</taxon>
        <taxon>Arachnida</taxon>
        <taxon>Araneae</taxon>
        <taxon>Araneomorphae</taxon>
        <taxon>Entelegynae</taxon>
        <taxon>Araneoidea</taxon>
        <taxon>Araneidae</taxon>
        <taxon>Araneus</taxon>
    </lineage>
</organism>
<proteinExistence type="predicted"/>
<name>A0A4Y2NQJ7_ARAVE</name>
<reference evidence="1 2" key="1">
    <citation type="journal article" date="2019" name="Sci. Rep.">
        <title>Orb-weaving spider Araneus ventricosus genome elucidates the spidroin gene catalogue.</title>
        <authorList>
            <person name="Kono N."/>
            <person name="Nakamura H."/>
            <person name="Ohtoshi R."/>
            <person name="Moran D.A.P."/>
            <person name="Shinohara A."/>
            <person name="Yoshida Y."/>
            <person name="Fujiwara M."/>
            <person name="Mori M."/>
            <person name="Tomita M."/>
            <person name="Arakawa K."/>
        </authorList>
    </citation>
    <scope>NUCLEOTIDE SEQUENCE [LARGE SCALE GENOMIC DNA]</scope>
</reference>
<protein>
    <submittedName>
        <fullName evidence="1">Uncharacterized protein</fullName>
    </submittedName>
</protein>
<sequence>MAYLFAKGVKKCDLFRLVYELSLPIIPNMTLLEMMKLILHSDNYDEEETRDSLDIVEGEREDAEKQESLGGRPATSVKGSFYCGTLCSVGSLLRSKIGTEKPESR</sequence>
<gene>
    <name evidence="1" type="ORF">AVEN_247495_1</name>
</gene>
<evidence type="ECO:0000313" key="1">
    <source>
        <dbReference type="EMBL" id="GBN40297.1"/>
    </source>
</evidence>
<comment type="caution">
    <text evidence="1">The sequence shown here is derived from an EMBL/GenBank/DDBJ whole genome shotgun (WGS) entry which is preliminary data.</text>
</comment>
<evidence type="ECO:0000313" key="2">
    <source>
        <dbReference type="Proteomes" id="UP000499080"/>
    </source>
</evidence>
<dbReference type="Proteomes" id="UP000499080">
    <property type="component" value="Unassembled WGS sequence"/>
</dbReference>
<accession>A0A4Y2NQJ7</accession>
<keyword evidence="2" id="KW-1185">Reference proteome</keyword>
<dbReference type="AlphaFoldDB" id="A0A4Y2NQJ7"/>